<sequence length="329" mass="34205">MCLQDEGAHRVFSPGDGTFSTAMSEELQAAMQLHASPLPIVRQQFPEPPKHGRGEGLEAIRPPSGGRSRLVPGVPGGGVPGGGTHLPTGDQPGDPWATLVVVLADGLMGERPPPRAASSQPSIPAGRGRLPPPVAAGIASAVELSGAVARSLVVCGGGGGASGGLIAAAMMSEVARVTPGGIDAFGPGRRIEALLKETSAEFGNLWEAALYSKALAKRQRALIRFGEVAVITSPQLAPHTVRVFEHVFTDWRVLVSGGQGRGGRDLPLPVRAIPVDVSADAANEAALVARAERLAESDAEEDWWARGLRRYRLHPAWPASGAATESERE</sequence>
<feature type="compositionally biased region" description="Gly residues" evidence="1">
    <location>
        <begin position="74"/>
        <end position="84"/>
    </location>
</feature>
<dbReference type="AlphaFoldDB" id="A0A0D3I286"/>
<evidence type="ECO:0008006" key="4">
    <source>
        <dbReference type="Google" id="ProtNLM"/>
    </source>
</evidence>
<dbReference type="EnsemblProtists" id="EOD05371">
    <property type="protein sequence ID" value="EOD05371"/>
    <property type="gene ID" value="EMIHUDRAFT_199057"/>
</dbReference>
<name>A0A0D3I286_EMIH1</name>
<dbReference type="HOGENOM" id="CLU_907431_0_0_1"/>
<dbReference type="Proteomes" id="UP000013827">
    <property type="component" value="Unassembled WGS sequence"/>
</dbReference>
<evidence type="ECO:0000313" key="3">
    <source>
        <dbReference type="Proteomes" id="UP000013827"/>
    </source>
</evidence>
<accession>A0A0D3I286</accession>
<evidence type="ECO:0000313" key="2">
    <source>
        <dbReference type="EnsemblProtists" id="EOD05371"/>
    </source>
</evidence>
<reference evidence="2" key="2">
    <citation type="submission" date="2024-10" db="UniProtKB">
        <authorList>
            <consortium name="EnsemblProtists"/>
        </authorList>
    </citation>
    <scope>IDENTIFICATION</scope>
</reference>
<dbReference type="RefSeq" id="XP_005757800.1">
    <property type="nucleotide sequence ID" value="XM_005757743.1"/>
</dbReference>
<protein>
    <recommendedName>
        <fullName evidence="4">PNPLA domain-containing protein</fullName>
    </recommendedName>
</protein>
<dbReference type="GeneID" id="17251587"/>
<evidence type="ECO:0000256" key="1">
    <source>
        <dbReference type="SAM" id="MobiDB-lite"/>
    </source>
</evidence>
<dbReference type="KEGG" id="ehx:EMIHUDRAFT_199057"/>
<feature type="region of interest" description="Disordered" evidence="1">
    <location>
        <begin position="46"/>
        <end position="93"/>
    </location>
</feature>
<proteinExistence type="predicted"/>
<feature type="compositionally biased region" description="Basic and acidic residues" evidence="1">
    <location>
        <begin position="48"/>
        <end position="58"/>
    </location>
</feature>
<dbReference type="PaxDb" id="2903-EOD05371"/>
<keyword evidence="3" id="KW-1185">Reference proteome</keyword>
<organism evidence="2 3">
    <name type="scientific">Emiliania huxleyi (strain CCMP1516)</name>
    <dbReference type="NCBI Taxonomy" id="280463"/>
    <lineage>
        <taxon>Eukaryota</taxon>
        <taxon>Haptista</taxon>
        <taxon>Haptophyta</taxon>
        <taxon>Prymnesiophyceae</taxon>
        <taxon>Isochrysidales</taxon>
        <taxon>Noelaerhabdaceae</taxon>
        <taxon>Emiliania</taxon>
    </lineage>
</organism>
<reference evidence="3" key="1">
    <citation type="journal article" date="2013" name="Nature">
        <title>Pan genome of the phytoplankton Emiliania underpins its global distribution.</title>
        <authorList>
            <person name="Read B.A."/>
            <person name="Kegel J."/>
            <person name="Klute M.J."/>
            <person name="Kuo A."/>
            <person name="Lefebvre S.C."/>
            <person name="Maumus F."/>
            <person name="Mayer C."/>
            <person name="Miller J."/>
            <person name="Monier A."/>
            <person name="Salamov A."/>
            <person name="Young J."/>
            <person name="Aguilar M."/>
            <person name="Claverie J.M."/>
            <person name="Frickenhaus S."/>
            <person name="Gonzalez K."/>
            <person name="Herman E.K."/>
            <person name="Lin Y.C."/>
            <person name="Napier J."/>
            <person name="Ogata H."/>
            <person name="Sarno A.F."/>
            <person name="Shmutz J."/>
            <person name="Schroeder D."/>
            <person name="de Vargas C."/>
            <person name="Verret F."/>
            <person name="von Dassow P."/>
            <person name="Valentin K."/>
            <person name="Van de Peer Y."/>
            <person name="Wheeler G."/>
            <person name="Dacks J.B."/>
            <person name="Delwiche C.F."/>
            <person name="Dyhrman S.T."/>
            <person name="Glockner G."/>
            <person name="John U."/>
            <person name="Richards T."/>
            <person name="Worden A.Z."/>
            <person name="Zhang X."/>
            <person name="Grigoriev I.V."/>
            <person name="Allen A.E."/>
            <person name="Bidle K."/>
            <person name="Borodovsky M."/>
            <person name="Bowler C."/>
            <person name="Brownlee C."/>
            <person name="Cock J.M."/>
            <person name="Elias M."/>
            <person name="Gladyshev V.N."/>
            <person name="Groth M."/>
            <person name="Guda C."/>
            <person name="Hadaegh A."/>
            <person name="Iglesias-Rodriguez M.D."/>
            <person name="Jenkins J."/>
            <person name="Jones B.M."/>
            <person name="Lawson T."/>
            <person name="Leese F."/>
            <person name="Lindquist E."/>
            <person name="Lobanov A."/>
            <person name="Lomsadze A."/>
            <person name="Malik S.B."/>
            <person name="Marsh M.E."/>
            <person name="Mackinder L."/>
            <person name="Mock T."/>
            <person name="Mueller-Roeber B."/>
            <person name="Pagarete A."/>
            <person name="Parker M."/>
            <person name="Probert I."/>
            <person name="Quesneville H."/>
            <person name="Raines C."/>
            <person name="Rensing S.A."/>
            <person name="Riano-Pachon D.M."/>
            <person name="Richier S."/>
            <person name="Rokitta S."/>
            <person name="Shiraiwa Y."/>
            <person name="Soanes D.M."/>
            <person name="van der Giezen M."/>
            <person name="Wahlund T.M."/>
            <person name="Williams B."/>
            <person name="Wilson W."/>
            <person name="Wolfe G."/>
            <person name="Wurch L.L."/>
        </authorList>
    </citation>
    <scope>NUCLEOTIDE SEQUENCE</scope>
</reference>